<name>I1BW27_RHIO9</name>
<accession>I1BW27</accession>
<evidence type="ECO:0000313" key="1">
    <source>
        <dbReference type="EMBL" id="EIE80407.1"/>
    </source>
</evidence>
<dbReference type="GeneID" id="93612083"/>
<dbReference type="OrthoDB" id="2273700at2759"/>
<evidence type="ECO:0000313" key="2">
    <source>
        <dbReference type="Proteomes" id="UP000009138"/>
    </source>
</evidence>
<organism evidence="1 2">
    <name type="scientific">Rhizopus delemar (strain RA 99-880 / ATCC MYA-4621 / FGSC 9543 / NRRL 43880)</name>
    <name type="common">Mucormycosis agent</name>
    <name type="synonym">Rhizopus arrhizus var. delemar</name>
    <dbReference type="NCBI Taxonomy" id="246409"/>
    <lineage>
        <taxon>Eukaryota</taxon>
        <taxon>Fungi</taxon>
        <taxon>Fungi incertae sedis</taxon>
        <taxon>Mucoromycota</taxon>
        <taxon>Mucoromycotina</taxon>
        <taxon>Mucoromycetes</taxon>
        <taxon>Mucorales</taxon>
        <taxon>Mucorineae</taxon>
        <taxon>Rhizopodaceae</taxon>
        <taxon>Rhizopus</taxon>
    </lineage>
</organism>
<dbReference type="InParanoid" id="I1BW27"/>
<dbReference type="AlphaFoldDB" id="I1BW27"/>
<dbReference type="EMBL" id="CH476734">
    <property type="protein sequence ID" value="EIE80407.1"/>
    <property type="molecule type" value="Genomic_DNA"/>
</dbReference>
<gene>
    <name evidence="1" type="ORF">RO3G_05112</name>
</gene>
<keyword evidence="2" id="KW-1185">Reference proteome</keyword>
<sequence>MYISSNSAGSLLLKNVKKSHSFHPPNMTPSVSTNKPRINSDDAKKLGDYLVAVIGPNSDDEILDCTRQEYEHNMEEQRVLHCFKKKVKAFDFLDSCLDEDLDNLLDRMDDVKTNLYDNDDEQQDIRLLCYVLSDYHTSYSKPPYIIQLLCYLASTEDRPDCCFFKSIVTSSCSTSSTIPSNDSSSIGLPRSLVQLQTESPQSTIF</sequence>
<dbReference type="RefSeq" id="XP_067515803.1">
    <property type="nucleotide sequence ID" value="XM_067659702.1"/>
</dbReference>
<reference evidence="1 2" key="1">
    <citation type="journal article" date="2009" name="PLoS Genet.">
        <title>Genomic analysis of the basal lineage fungus Rhizopus oryzae reveals a whole-genome duplication.</title>
        <authorList>
            <person name="Ma L.-J."/>
            <person name="Ibrahim A.S."/>
            <person name="Skory C."/>
            <person name="Grabherr M.G."/>
            <person name="Burger G."/>
            <person name="Butler M."/>
            <person name="Elias M."/>
            <person name="Idnurm A."/>
            <person name="Lang B.F."/>
            <person name="Sone T."/>
            <person name="Abe A."/>
            <person name="Calvo S.E."/>
            <person name="Corrochano L.M."/>
            <person name="Engels R."/>
            <person name="Fu J."/>
            <person name="Hansberg W."/>
            <person name="Kim J.-M."/>
            <person name="Kodira C.D."/>
            <person name="Koehrsen M.J."/>
            <person name="Liu B."/>
            <person name="Miranda-Saavedra D."/>
            <person name="O'Leary S."/>
            <person name="Ortiz-Castellanos L."/>
            <person name="Poulter R."/>
            <person name="Rodriguez-Romero J."/>
            <person name="Ruiz-Herrera J."/>
            <person name="Shen Y.-Q."/>
            <person name="Zeng Q."/>
            <person name="Galagan J."/>
            <person name="Birren B.W."/>
            <person name="Cuomo C.A."/>
            <person name="Wickes B.L."/>
        </authorList>
    </citation>
    <scope>NUCLEOTIDE SEQUENCE [LARGE SCALE GENOMIC DNA]</scope>
    <source>
        <strain evidence="2">RA 99-880 / ATCC MYA-4621 / FGSC 9543 / NRRL 43880</strain>
    </source>
</reference>
<proteinExistence type="predicted"/>
<dbReference type="VEuPathDB" id="FungiDB:RO3G_05112"/>
<dbReference type="Proteomes" id="UP000009138">
    <property type="component" value="Unassembled WGS sequence"/>
</dbReference>
<protein>
    <submittedName>
        <fullName evidence="1">Uncharacterized protein</fullName>
    </submittedName>
</protein>